<dbReference type="EMBL" id="AP012052">
    <property type="protein sequence ID" value="BAJ75215.1"/>
    <property type="molecule type" value="Genomic_DNA"/>
</dbReference>
<gene>
    <name evidence="2" type="ordered locus">MTES_2251</name>
</gene>
<evidence type="ECO:0000256" key="1">
    <source>
        <dbReference type="SAM" id="Phobius"/>
    </source>
</evidence>
<dbReference type="RefSeq" id="WP_013585340.1">
    <property type="nucleotide sequence ID" value="NC_015125.1"/>
</dbReference>
<keyword evidence="1" id="KW-0812">Transmembrane</keyword>
<dbReference type="Pfam" id="PF13196">
    <property type="entry name" value="DUF4012"/>
    <property type="match status" value="1"/>
</dbReference>
<name>E8NFE2_MICTS</name>
<protein>
    <submittedName>
        <fullName evidence="2">Non-ribosomal peptide synthetase modules</fullName>
    </submittedName>
</protein>
<evidence type="ECO:0000313" key="3">
    <source>
        <dbReference type="Proteomes" id="UP000008975"/>
    </source>
</evidence>
<proteinExistence type="predicted"/>
<dbReference type="AlphaFoldDB" id="E8NFE2"/>
<dbReference type="eggNOG" id="COG2976">
    <property type="taxonomic scope" value="Bacteria"/>
</dbReference>
<organism evidence="2 3">
    <name type="scientific">Microbacterium testaceum (strain StLB037)</name>
    <dbReference type="NCBI Taxonomy" id="979556"/>
    <lineage>
        <taxon>Bacteria</taxon>
        <taxon>Bacillati</taxon>
        <taxon>Actinomycetota</taxon>
        <taxon>Actinomycetes</taxon>
        <taxon>Micrococcales</taxon>
        <taxon>Microbacteriaceae</taxon>
        <taxon>Microbacterium</taxon>
    </lineage>
</organism>
<dbReference type="KEGG" id="mts:MTES_2251"/>
<reference key="2">
    <citation type="submission" date="2011-02" db="EMBL/GenBank/DDBJ databases">
        <title>Genome sequence of Microbacterium testaceum StLB037.</title>
        <authorList>
            <person name="Morohoshi T."/>
            <person name="Wang W.Z."/>
            <person name="Someya N."/>
            <person name="Ikeda T."/>
        </authorList>
    </citation>
    <scope>NUCLEOTIDE SEQUENCE</scope>
    <source>
        <strain>StLB037</strain>
    </source>
</reference>
<dbReference type="STRING" id="979556.MTES_2251"/>
<feature type="transmembrane region" description="Helical" evidence="1">
    <location>
        <begin position="12"/>
        <end position="37"/>
    </location>
</feature>
<keyword evidence="1" id="KW-1133">Transmembrane helix</keyword>
<evidence type="ECO:0000313" key="2">
    <source>
        <dbReference type="EMBL" id="BAJ75215.1"/>
    </source>
</evidence>
<keyword evidence="1" id="KW-0472">Membrane</keyword>
<dbReference type="Proteomes" id="UP000008975">
    <property type="component" value="Chromosome"/>
</dbReference>
<dbReference type="HOGENOM" id="CLU_020572_1_0_11"/>
<dbReference type="OrthoDB" id="3203519at2"/>
<dbReference type="InterPro" id="IPR025101">
    <property type="entry name" value="DUF4012"/>
</dbReference>
<sequence length="606" mass="63270">MSNAVLPRPAQIAGRVFAWVLAGLIVVTFLAAVWIGVRGTLAYQHLLRVQTEVGQSTSALASDPASAVPSIARIAMEASEARQLTSDPIWSAAEVVPWVGPQLAAFGTVSASADELLSGAILPLATAAKDVSLDSLRPVGGRIDASSLTSLAEPASAAETRAREAANNVETIDRTPLVGVAASAVDKTGELLDQSATAIDTLAGAARLLPEMLGQDGERNYLLLVQNNAEWRSLGGITGTAILLHTNQGAVSLLDTQSAGAIVRDLREPVTTLPDEVVDIYGTRPGRYFHNLTQIPVFSIDGPLAREMYRTKTGLDVDGVIAVDPVLLSYVLEATGPVTLPSGEQLNAGNATRILMNEVYFRYSDPSAQDAFFAAATGAVFQALIDGRGSAPSLISALYRAGEQHRLLLWSADPADQAILADTTVAGPLPVTDDRTVRFGVYLNDGTGSKMSYYVKPDVAVEWTSCQPLTATGLRSLTLSLTLTNDAPSDAATSLPTYITGEGAYGTAPGTAKVVGNLYLPEGFEVVSSAASNGANFADATFQGRQVLTFGVDLTPQASTRITVEVRALTTATDAEAYVTPTADSSLDPVIRASCGSPGPGTLTLR</sequence>
<reference evidence="2 3" key="1">
    <citation type="journal article" date="2011" name="J. Bacteriol.">
        <title>Genome sequence of Microbacterium testaceum StLB037, an N-acylhomoserine lactone-degrading bacterium isolated from potato leaves.</title>
        <authorList>
            <person name="Morohoshi T."/>
            <person name="Wang W.-Z."/>
            <person name="Someya N."/>
            <person name="Ikeda T."/>
        </authorList>
    </citation>
    <scope>NUCLEOTIDE SEQUENCE [LARGE SCALE GENOMIC DNA]</scope>
    <source>
        <strain evidence="2 3">StLB037</strain>
    </source>
</reference>
<accession>E8NFE2</accession>